<feature type="domain" description="Suppressor of fused-like" evidence="1">
    <location>
        <begin position="43"/>
        <end position="208"/>
    </location>
</feature>
<protein>
    <submittedName>
        <fullName evidence="2">Suppressor of fused domain protein</fullName>
    </submittedName>
</protein>
<proteinExistence type="predicted"/>
<evidence type="ECO:0000259" key="1">
    <source>
        <dbReference type="Pfam" id="PF05076"/>
    </source>
</evidence>
<organism evidence="2 3">
    <name type="scientific">Actinomadura rugatobispora</name>
    <dbReference type="NCBI Taxonomy" id="1994"/>
    <lineage>
        <taxon>Bacteria</taxon>
        <taxon>Bacillati</taxon>
        <taxon>Actinomycetota</taxon>
        <taxon>Actinomycetes</taxon>
        <taxon>Streptosporangiales</taxon>
        <taxon>Thermomonosporaceae</taxon>
        <taxon>Actinomadura</taxon>
    </lineage>
</organism>
<comment type="caution">
    <text evidence="2">The sequence shown here is derived from an EMBL/GenBank/DDBJ whole genome shotgun (WGS) entry which is preliminary data.</text>
</comment>
<evidence type="ECO:0000313" key="2">
    <source>
        <dbReference type="EMBL" id="MFC5747377.1"/>
    </source>
</evidence>
<dbReference type="InterPro" id="IPR017429">
    <property type="entry name" value="Suppressor_of_fused_bac"/>
</dbReference>
<gene>
    <name evidence="2" type="ORF">ACFPZN_17245</name>
</gene>
<accession>A0ABW0ZY59</accession>
<dbReference type="RefSeq" id="WP_378282995.1">
    <property type="nucleotide sequence ID" value="NZ_JBHSON010000021.1"/>
</dbReference>
<dbReference type="Pfam" id="PF05076">
    <property type="entry name" value="SUFU"/>
    <property type="match status" value="1"/>
</dbReference>
<keyword evidence="3" id="KW-1185">Reference proteome</keyword>
<dbReference type="InterPro" id="IPR020941">
    <property type="entry name" value="SUFU-like_domain"/>
</dbReference>
<dbReference type="InterPro" id="IPR007768">
    <property type="entry name" value="Suppressor_of_fused"/>
</dbReference>
<dbReference type="EMBL" id="JBHSON010000021">
    <property type="protein sequence ID" value="MFC5747377.1"/>
    <property type="molecule type" value="Genomic_DNA"/>
</dbReference>
<dbReference type="PIRSF" id="PIRSF038192">
    <property type="entry name" value="Txn_reg_BtrU_prd"/>
    <property type="match status" value="1"/>
</dbReference>
<sequence length="355" mass="38582">MDESTEAADEAPGWHAIDRALEPLYGDVEPLHWGTILKWRLGGKDPLDGVSAYPRTDPVPHWHFVSYGMSELYEKGEGSDPEESGWGFEFTFRLVRDPSETTPPVWAVSLLQNLGRYVFTSGNWFEPGHHMDINGPIATSREDSAIRAIMFAEDPELGTISTPHGSLQFLQVIGLAREEYEAARQWNTMALLDVLAPRLPLYVTDIDRGSLLADPELAAAVRAGVERDGSSSGLLFVGTAGWEEEGGGTTLRLGALQAPMIRQSLRGRLPFGRSLAIQAQDGGVLHFVPADGFEVERLEGGLSISVPDAALNGLIDAIRSEAGRVPVPSLPGLTVEIVPTRMRDQYGEETGEVIG</sequence>
<dbReference type="InterPro" id="IPR037181">
    <property type="entry name" value="SUFU_N"/>
</dbReference>
<dbReference type="PANTHER" id="PTHR10928:SF2">
    <property type="entry name" value="SUPPRESSOR OF FUSED HOMOLOG"/>
    <property type="match status" value="1"/>
</dbReference>
<name>A0ABW0ZY59_9ACTN</name>
<dbReference type="Proteomes" id="UP001596074">
    <property type="component" value="Unassembled WGS sequence"/>
</dbReference>
<evidence type="ECO:0000313" key="3">
    <source>
        <dbReference type="Proteomes" id="UP001596074"/>
    </source>
</evidence>
<reference evidence="3" key="1">
    <citation type="journal article" date="2019" name="Int. J. Syst. Evol. Microbiol.">
        <title>The Global Catalogue of Microorganisms (GCM) 10K type strain sequencing project: providing services to taxonomists for standard genome sequencing and annotation.</title>
        <authorList>
            <consortium name="The Broad Institute Genomics Platform"/>
            <consortium name="The Broad Institute Genome Sequencing Center for Infectious Disease"/>
            <person name="Wu L."/>
            <person name="Ma J."/>
        </authorList>
    </citation>
    <scope>NUCLEOTIDE SEQUENCE [LARGE SCALE GENOMIC DNA]</scope>
    <source>
        <strain evidence="3">KCTC 42087</strain>
    </source>
</reference>
<dbReference type="PANTHER" id="PTHR10928">
    <property type="entry name" value="SUPPRESSOR OF FUSED"/>
    <property type="match status" value="1"/>
</dbReference>
<dbReference type="SUPFAM" id="SSF103359">
    <property type="entry name" value="Suppressor of Fused, N-terminal domain"/>
    <property type="match status" value="1"/>
</dbReference>